<reference evidence="2" key="2">
    <citation type="submission" date="2020-09" db="EMBL/GenBank/DDBJ databases">
        <authorList>
            <person name="Sun Q."/>
            <person name="Zhou Y."/>
        </authorList>
    </citation>
    <scope>NUCLEOTIDE SEQUENCE</scope>
    <source>
        <strain evidence="2">CGMCC 1.12360</strain>
    </source>
</reference>
<dbReference type="RefSeq" id="WP_188393044.1">
    <property type="nucleotide sequence ID" value="NZ_BMEV01000067.1"/>
</dbReference>
<accession>A0A8J2XJ02</accession>
<gene>
    <name evidence="2" type="ORF">GCM10010978_27990</name>
</gene>
<dbReference type="EMBL" id="BMEV01000067">
    <property type="protein sequence ID" value="GFZ86468.1"/>
    <property type="molecule type" value="Genomic_DNA"/>
</dbReference>
<comment type="caution">
    <text evidence="2">The sequence shown here is derived from an EMBL/GenBank/DDBJ whole genome shotgun (WGS) entry which is preliminary data.</text>
</comment>
<name>A0A8J2XJ02_9BACI</name>
<evidence type="ECO:0000313" key="3">
    <source>
        <dbReference type="Proteomes" id="UP000602050"/>
    </source>
</evidence>
<feature type="domain" description="DUF4178" evidence="1">
    <location>
        <begin position="27"/>
        <end position="159"/>
    </location>
</feature>
<evidence type="ECO:0000259" key="1">
    <source>
        <dbReference type="Pfam" id="PF13785"/>
    </source>
</evidence>
<keyword evidence="3" id="KW-1185">Reference proteome</keyword>
<dbReference type="AlphaFoldDB" id="A0A8J2XJ02"/>
<protein>
    <recommendedName>
        <fullName evidence="1">DUF4178 domain-containing protein</fullName>
    </recommendedName>
</protein>
<evidence type="ECO:0000313" key="2">
    <source>
        <dbReference type="EMBL" id="GFZ86468.1"/>
    </source>
</evidence>
<dbReference type="Proteomes" id="UP000602050">
    <property type="component" value="Unassembled WGS sequence"/>
</dbReference>
<dbReference type="InterPro" id="IPR025235">
    <property type="entry name" value="DUF4178"/>
</dbReference>
<sequence length="169" mass="19486">MNLFSKIFSKNEPKPAVQEKTPLSLEIGDIVTYNMKDFEVTGKITYRDGRHQLFHYLLFDDSEGKILTASMDEEMKLGIFQRVLPAHHQSFPSHIEYENVMYYKAREASARILGYGSYSRLHGILAKVAEYRDAAGKFLLQLETWGTEQKMMIGYPIEPFELKIIAGKK</sequence>
<reference evidence="2" key="1">
    <citation type="journal article" date="2014" name="Int. J. Syst. Evol. Microbiol.">
        <title>Complete genome sequence of Corynebacterium casei LMG S-19264T (=DSM 44701T), isolated from a smear-ripened cheese.</title>
        <authorList>
            <consortium name="US DOE Joint Genome Institute (JGI-PGF)"/>
            <person name="Walter F."/>
            <person name="Albersmeier A."/>
            <person name="Kalinowski J."/>
            <person name="Ruckert C."/>
        </authorList>
    </citation>
    <scope>NUCLEOTIDE SEQUENCE</scope>
    <source>
        <strain evidence="2">CGMCC 1.12360</strain>
    </source>
</reference>
<dbReference type="Pfam" id="PF13785">
    <property type="entry name" value="DUF4178"/>
    <property type="match status" value="1"/>
</dbReference>
<organism evidence="2 3">
    <name type="scientific">Compostibacillus humi</name>
    <dbReference type="NCBI Taxonomy" id="1245525"/>
    <lineage>
        <taxon>Bacteria</taxon>
        <taxon>Bacillati</taxon>
        <taxon>Bacillota</taxon>
        <taxon>Bacilli</taxon>
        <taxon>Bacillales</taxon>
        <taxon>Bacillaceae</taxon>
        <taxon>Compostibacillus</taxon>
    </lineage>
</organism>
<proteinExistence type="predicted"/>